<evidence type="ECO:0000256" key="1">
    <source>
        <dbReference type="SAM" id="MobiDB-lite"/>
    </source>
</evidence>
<comment type="caution">
    <text evidence="2">The sequence shown here is derived from an EMBL/GenBank/DDBJ whole genome shotgun (WGS) entry which is preliminary data.</text>
</comment>
<keyword evidence="3" id="KW-1185">Reference proteome</keyword>
<dbReference type="Proteomes" id="UP001299220">
    <property type="component" value="Unassembled WGS sequence"/>
</dbReference>
<dbReference type="EMBL" id="JAFBIT010000003">
    <property type="protein sequence ID" value="MCF2653043.1"/>
    <property type="molecule type" value="Genomic_DNA"/>
</dbReference>
<sequence>MMIPGEDFLAYEGTDAAVQAENRAWNSFYHSGKVEDYIRYAQLRRGEEPGAHSITAGVQHAGKDPGTDH</sequence>
<dbReference type="RefSeq" id="WP_235324070.1">
    <property type="nucleotide sequence ID" value="NZ_JAFBIT010000003.1"/>
</dbReference>
<reference evidence="2 3" key="1">
    <citation type="submission" date="2020-12" db="EMBL/GenBank/DDBJ databases">
        <title>Whole genome sequences of gut porcine anaerobes.</title>
        <authorList>
            <person name="Kubasova T."/>
            <person name="Jahodarova E."/>
            <person name="Rychlik I."/>
        </authorList>
    </citation>
    <scope>NUCLEOTIDE SEQUENCE [LARGE SCALE GENOMIC DNA]</scope>
    <source>
        <strain evidence="2 3">An867</strain>
    </source>
</reference>
<proteinExistence type="predicted"/>
<protein>
    <submittedName>
        <fullName evidence="2">Uncharacterized protein</fullName>
    </submittedName>
</protein>
<accession>A0ABS9CPZ3</accession>
<evidence type="ECO:0000313" key="3">
    <source>
        <dbReference type="Proteomes" id="UP001299220"/>
    </source>
</evidence>
<feature type="region of interest" description="Disordered" evidence="1">
    <location>
        <begin position="48"/>
        <end position="69"/>
    </location>
</feature>
<gene>
    <name evidence="2" type="ORF">JQM67_10560</name>
</gene>
<evidence type="ECO:0000313" key="2">
    <source>
        <dbReference type="EMBL" id="MCF2653043.1"/>
    </source>
</evidence>
<organism evidence="2 3">
    <name type="scientific">Anaeromassilibacillus senegalensis</name>
    <dbReference type="NCBI Taxonomy" id="1673717"/>
    <lineage>
        <taxon>Bacteria</taxon>
        <taxon>Bacillati</taxon>
        <taxon>Bacillota</taxon>
        <taxon>Clostridia</taxon>
        <taxon>Eubacteriales</taxon>
        <taxon>Acutalibacteraceae</taxon>
        <taxon>Anaeromassilibacillus</taxon>
    </lineage>
</organism>
<name>A0ABS9CPZ3_9FIRM</name>